<dbReference type="GO" id="GO:0005198">
    <property type="term" value="F:structural molecule activity"/>
    <property type="evidence" value="ECO:0007669"/>
    <property type="project" value="InterPro"/>
</dbReference>
<evidence type="ECO:0008006" key="3">
    <source>
        <dbReference type="Google" id="ProtNLM"/>
    </source>
</evidence>
<dbReference type="InterPro" id="IPR009319">
    <property type="entry name" value="Phage_A118_VSP1"/>
</dbReference>
<name>A0A848KVV5_9ACTN</name>
<gene>
    <name evidence="1" type="ORF">HH308_05060</name>
</gene>
<accession>A0A848KVV5</accession>
<dbReference type="EMBL" id="JABBNB010000004">
    <property type="protein sequence ID" value="NMO00583.1"/>
    <property type="molecule type" value="Genomic_DNA"/>
</dbReference>
<dbReference type="RefSeq" id="WP_170193096.1">
    <property type="nucleotide sequence ID" value="NZ_JABBNB010000004.1"/>
</dbReference>
<organism evidence="1 2">
    <name type="scientific">Gordonia asplenii</name>
    <dbReference type="NCBI Taxonomy" id="2725283"/>
    <lineage>
        <taxon>Bacteria</taxon>
        <taxon>Bacillati</taxon>
        <taxon>Actinomycetota</taxon>
        <taxon>Actinomycetes</taxon>
        <taxon>Mycobacteriales</taxon>
        <taxon>Gordoniaceae</taxon>
        <taxon>Gordonia</taxon>
    </lineage>
</organism>
<dbReference type="Proteomes" id="UP000550729">
    <property type="component" value="Unassembled WGS sequence"/>
</dbReference>
<evidence type="ECO:0000313" key="1">
    <source>
        <dbReference type="EMBL" id="NMO00583.1"/>
    </source>
</evidence>
<protein>
    <recommendedName>
        <fullName evidence="3">Minor capsid protein 2</fullName>
    </recommendedName>
</protein>
<proteinExistence type="predicted"/>
<dbReference type="AlphaFoldDB" id="A0A848KVV5"/>
<reference evidence="1 2" key="1">
    <citation type="submission" date="2020-04" db="EMBL/GenBank/DDBJ databases">
        <title>Gordonia sp. nov. TBRC 11910.</title>
        <authorList>
            <person name="Suriyachadkun C."/>
        </authorList>
    </citation>
    <scope>NUCLEOTIDE SEQUENCE [LARGE SCALE GENOMIC DNA]</scope>
    <source>
        <strain evidence="1 2">TBRC 11910</strain>
    </source>
</reference>
<comment type="caution">
    <text evidence="1">The sequence shown here is derived from an EMBL/GenBank/DDBJ whole genome shotgun (WGS) entry which is preliminary data.</text>
</comment>
<dbReference type="Pfam" id="PF06152">
    <property type="entry name" value="Phage_min_cap2"/>
    <property type="match status" value="1"/>
</dbReference>
<keyword evidence="2" id="KW-1185">Reference proteome</keyword>
<sequence length="312" mass="34578">MKIVGDVIVARAIRDDGSVSGVQRGTNLLLQRPEVRRQTAQLLAQERAQEAAQMKRDGWSTVVINDRSDAVRRAVPQVLRSTDDIYRRVVQQVMSQPLTTTTEDERLAAVQRALDKFASRGITAFVDERGRRWGLDSYLEMATRTAVARASIDVFAADQQAQGRGLALVSQHVDCAPQCAPYQGRVLSLSGATTGDVRARDGQVPVVASLAEARARGFGHPGCRHYLLPWAEGDEYVEPRPVDPQAYRDSQELRRRERAVRAAQLEQARAITRPARGAARRRVAAAQKAMYEHARAAQIRTQQHRTVANGAR</sequence>
<evidence type="ECO:0000313" key="2">
    <source>
        <dbReference type="Proteomes" id="UP000550729"/>
    </source>
</evidence>